<proteinExistence type="predicted"/>
<gene>
    <name evidence="3" type="ORF">SAMN04489812_4080</name>
</gene>
<keyword evidence="2" id="KW-0472">Membrane</keyword>
<feature type="transmembrane region" description="Helical" evidence="2">
    <location>
        <begin position="846"/>
        <end position="865"/>
    </location>
</feature>
<dbReference type="Proteomes" id="UP000199103">
    <property type="component" value="Chromosome I"/>
</dbReference>
<protein>
    <submittedName>
        <fullName evidence="3">Glycosyltransferase, GT2 family</fullName>
    </submittedName>
</protein>
<dbReference type="OrthoDB" id="3734530at2"/>
<dbReference type="InterPro" id="IPR029044">
    <property type="entry name" value="Nucleotide-diphossugar_trans"/>
</dbReference>
<feature type="compositionally biased region" description="Acidic residues" evidence="1">
    <location>
        <begin position="1205"/>
        <end position="1215"/>
    </location>
</feature>
<dbReference type="EMBL" id="LT629772">
    <property type="protein sequence ID" value="SDT08559.1"/>
    <property type="molecule type" value="Genomic_DNA"/>
</dbReference>
<evidence type="ECO:0000313" key="4">
    <source>
        <dbReference type="Proteomes" id="UP000199103"/>
    </source>
</evidence>
<feature type="transmembrane region" description="Helical" evidence="2">
    <location>
        <begin position="684"/>
        <end position="702"/>
    </location>
</feature>
<sequence length="1226" mass="129850">MDENVASGSGPEQPADPGETTYLPRIDAPLRTDRSRPDSDRHGSDQQGSDRQDSGGAGSDLLLDADDPWAWASIEESPDVVDISHCRVTAVLVTQNAARWLPETLTALAGLSRRPNRVIAIDNESTDRTLDLLDDAIQRREVDAVYLGRHGFGYGDAIRSALAQDAGAEPDRVQQGGAGDNDWLWLLHDDVTPAPDALAQLLGHVVTDPTIDITGPKLLRPRRRRQPHQISEIGVSIANSGRRDLGLDAGEIDQGQRDQPARRLSVSSCGMLLRRTVWDSLGGFDPAVPGFRDGVEFGWRAQLSGHKVVTTPAASMVHRQVGRAGLRPSGVGGRHPDKADREYGMALIAAHASQAALPLVWLGLLLGCLVRAFGYLIGKVPHRSVEELMAGWSFLTHPRRIHRMRHRLAELSIDERSEATVAKLRPGRFSGVRAVIDVITAAIGTRYTEIAGSDYSGTSLDELTSDELPSAPEEKKTNPWVSPIVITVLVSIVASLVAARKLIGLGSLTSPYLLPVSTDLGGLWRGFVEAVPGASATTTAPWTGIIAAAGTLFVGHPEWLITVLLIGTVPLGLLSVYPLIRRAIDERRVRLWVAVSYALLPVLLGGTNQGRLLLSVAAIMLPLLVIAGRALVLRRPGNPEAWRGGWGAGLVLTVLGAFAPSLIVLALLLAIPAAFTVARGKRKVGRLVIAIAVPVIILSPWWPTVIRTWGRLLTGPDPALEGTAERTSGLFFLIGHTGEVGLPPIWVGAIVFGAIWVLALVGLLRGNRRRAVLTGWLVGLAALAIAVVLSHVLVTVPPLQTSTRPDVGIYLLIAFGALVLAAGIGLDGYTSELGRQSFSFAQPASVLAGVVAGLICLLGAGWWVAAGATGPVHRTALDAIPPYITDAQNGPYKVRTLAIDLAGGRADYSVVEDDQNRLGDAERGFAFGGSRAAKDEVAGVVSRLVSGSGDADLATDLADLGVNYVWVAGADDDVRTRITNTPGLAAASGSKGGSVWQLTQPTSRARLVSGEQVTRLNDPQSSADGVQVPASSLKRTLRLGVPDDARWIATLNGQRLTPAQDDNWQQSFVMPETGGTLKVELASPIPWLPIGQGIALLVTMVLAAPAVRRPEVRDPMRDARRVATAGAGGRIPLQRGPSAEDLSELTSATGLFTVSDGMTTSVGKDTGSGDLPVVGRTFDTSRVSDQTRVGAAAQQQAGAGQVDNGSDDFDDDDTAEQTHVIVEGEK</sequence>
<dbReference type="PANTHER" id="PTHR43685">
    <property type="entry name" value="GLYCOSYLTRANSFERASE"/>
    <property type="match status" value="1"/>
</dbReference>
<feature type="transmembrane region" description="Helical" evidence="2">
    <location>
        <begin position="612"/>
        <end position="632"/>
    </location>
</feature>
<dbReference type="Pfam" id="PF13641">
    <property type="entry name" value="Glyco_tranf_2_3"/>
    <property type="match status" value="1"/>
</dbReference>
<dbReference type="InterPro" id="IPR050834">
    <property type="entry name" value="Glycosyltransf_2"/>
</dbReference>
<feature type="transmembrane region" description="Helical" evidence="2">
    <location>
        <begin position="559"/>
        <end position="580"/>
    </location>
</feature>
<organism evidence="3 4">
    <name type="scientific">Microlunatus soli</name>
    <dbReference type="NCBI Taxonomy" id="630515"/>
    <lineage>
        <taxon>Bacteria</taxon>
        <taxon>Bacillati</taxon>
        <taxon>Actinomycetota</taxon>
        <taxon>Actinomycetes</taxon>
        <taxon>Propionibacteriales</taxon>
        <taxon>Propionibacteriaceae</taxon>
        <taxon>Microlunatus</taxon>
    </lineage>
</organism>
<name>A0A1H1XIA5_9ACTN</name>
<feature type="transmembrane region" description="Helical" evidence="2">
    <location>
        <begin position="745"/>
        <end position="764"/>
    </location>
</feature>
<dbReference type="AlphaFoldDB" id="A0A1H1XIA5"/>
<dbReference type="SUPFAM" id="SSF53448">
    <property type="entry name" value="Nucleotide-diphospho-sugar transferases"/>
    <property type="match status" value="1"/>
</dbReference>
<dbReference type="GO" id="GO:0016740">
    <property type="term" value="F:transferase activity"/>
    <property type="evidence" value="ECO:0007669"/>
    <property type="project" value="UniProtKB-KW"/>
</dbReference>
<dbReference type="STRING" id="630515.SAMN04489812_4080"/>
<feature type="region of interest" description="Disordered" evidence="1">
    <location>
        <begin position="1182"/>
        <end position="1226"/>
    </location>
</feature>
<feature type="transmembrane region" description="Helical" evidence="2">
    <location>
        <begin position="644"/>
        <end position="672"/>
    </location>
</feature>
<dbReference type="Gene3D" id="3.90.550.10">
    <property type="entry name" value="Spore Coat Polysaccharide Biosynthesis Protein SpsA, Chain A"/>
    <property type="match status" value="1"/>
</dbReference>
<keyword evidence="2" id="KW-0812">Transmembrane</keyword>
<evidence type="ECO:0000313" key="3">
    <source>
        <dbReference type="EMBL" id="SDT08559.1"/>
    </source>
</evidence>
<dbReference type="PANTHER" id="PTHR43685:SF3">
    <property type="entry name" value="SLR2126 PROTEIN"/>
    <property type="match status" value="1"/>
</dbReference>
<feature type="transmembrane region" description="Helical" evidence="2">
    <location>
        <begin position="355"/>
        <end position="377"/>
    </location>
</feature>
<feature type="transmembrane region" description="Helical" evidence="2">
    <location>
        <begin position="771"/>
        <end position="795"/>
    </location>
</feature>
<evidence type="ECO:0000256" key="1">
    <source>
        <dbReference type="SAM" id="MobiDB-lite"/>
    </source>
</evidence>
<dbReference type="RefSeq" id="WP_091527251.1">
    <property type="nucleotide sequence ID" value="NZ_LT629772.1"/>
</dbReference>
<reference evidence="3 4" key="1">
    <citation type="submission" date="2016-10" db="EMBL/GenBank/DDBJ databases">
        <authorList>
            <person name="de Groot N.N."/>
        </authorList>
    </citation>
    <scope>NUCLEOTIDE SEQUENCE [LARGE SCALE GENOMIC DNA]</scope>
    <source>
        <strain evidence="3 4">DSM 21800</strain>
    </source>
</reference>
<keyword evidence="4" id="KW-1185">Reference proteome</keyword>
<feature type="compositionally biased region" description="Basic and acidic residues" evidence="1">
    <location>
        <begin position="28"/>
        <end position="53"/>
    </location>
</feature>
<keyword evidence="2" id="KW-1133">Transmembrane helix</keyword>
<feature type="transmembrane region" description="Helical" evidence="2">
    <location>
        <begin position="480"/>
        <end position="499"/>
    </location>
</feature>
<feature type="transmembrane region" description="Helical" evidence="2">
    <location>
        <begin position="807"/>
        <end position="826"/>
    </location>
</feature>
<feature type="compositionally biased region" description="Low complexity" evidence="1">
    <location>
        <begin position="1190"/>
        <end position="1201"/>
    </location>
</feature>
<evidence type="ECO:0000256" key="2">
    <source>
        <dbReference type="SAM" id="Phobius"/>
    </source>
</evidence>
<feature type="region of interest" description="Disordered" evidence="1">
    <location>
        <begin position="1"/>
        <end position="62"/>
    </location>
</feature>
<accession>A0A1H1XIA5</accession>
<keyword evidence="3" id="KW-0808">Transferase</keyword>